<feature type="region of interest" description="Disordered" evidence="1">
    <location>
        <begin position="290"/>
        <end position="333"/>
    </location>
</feature>
<evidence type="ECO:0000313" key="2">
    <source>
        <dbReference type="EMBL" id="OLP91575.1"/>
    </source>
</evidence>
<evidence type="ECO:0000313" key="3">
    <source>
        <dbReference type="Proteomes" id="UP000186817"/>
    </source>
</evidence>
<gene>
    <name evidence="2" type="ORF">AK812_SmicGene26711</name>
</gene>
<dbReference type="AlphaFoldDB" id="A0A1Q9D8R2"/>
<accession>A0A1Q9D8R2</accession>
<dbReference type="EMBL" id="LSRX01000658">
    <property type="protein sequence ID" value="OLP91575.1"/>
    <property type="molecule type" value="Genomic_DNA"/>
</dbReference>
<name>A0A1Q9D8R2_SYMMI</name>
<sequence>MTDLAVPNAKRARVAKEWELPTCESCLQEARSVDRFSPDGAVLWWRKKGHNKAGFIRVHPMRKPAAETSSKVTRAKCFPDMTQDELERIKAESEELKKLWEEKRGCSCSGTSQKRRLSAVDLTTYKKEEQYTNFYQEGEVYTPSEFLLKKGYDPKRIGNEKKQIEFLNKELQVTVNKPNGMNVVIVLGQMKVKVGTYSGVGKQREESHEDGKEAATVFREETAGLASFRAGLQSEAAVDERIAEHQAALGLESEQTEAEMETGDVGCLDGHDDDEAAMDMEFEELVAAGKPCGSTSRQQSKDNKRGKLPKLGQLGSEGGSPGRSRKSGRMQLQLGDRERAVPTPPATPPSSAAQLGPFLLTPEQSGETVNAPGATVKPGIAKKALEMYESKRQAVSDLGMWQGKVKKRAVDQAVEALEKHAQKLLGDPSHQQLMDNMLGLVEWVPKKFSLLGALRKSPMQYVAELSEEDRECLLKLDPSLMSTIVIQTAGTLMKDMDQDLERVKTIMNLIAFEPAPNTTGLCLALYRSMLDDKHAGLLQTQVMMMTLDKIWRMKVDDKIRKVIGALQVTPLDMLSLPAEWQPSDLPVAGSRWSTRVAFEVQVARSLWTNYGEAGGTALENMIARAVVERKSLLMEGTKTLLRVAASQCITAASVSEECKRVLQRYPYTLVEEMKEKGDPFFYMNCLSTTTCADAVLAAKVCHAQLGPVSNSLETSGEEAKQLTTYVTEMAEIVKAMTPGVMGEIVQVMKDDINVAGATAEKQKALLEHIAEPAHFKNFCKIAKLFEVDGWSEMADTSIHTMGLAVADGAHVRIKTALAEAELTRQSFAVAAQVIHKLQTQSKAVKAANEFVEECNLSGLALPDKMKDIAVATLNIASKLQNRPVLWCKSLMQKGQTSALLALDASVRANVGTEAERLLRLAQVVEDAEKPKHQQSDLFALDEYHDKAVLSSCIVHVIELHAAISEGGECFDDARLRAASVRLSEKLSQNVMSMAQKMSELKTRKLAAAMPRLEPLQKAMKDNDRTVAEALCSQLNSETFTLECSKGAWAKIFV</sequence>
<dbReference type="Proteomes" id="UP000186817">
    <property type="component" value="Unassembled WGS sequence"/>
</dbReference>
<proteinExistence type="predicted"/>
<organism evidence="2 3">
    <name type="scientific">Symbiodinium microadriaticum</name>
    <name type="common">Dinoflagellate</name>
    <name type="synonym">Zooxanthella microadriatica</name>
    <dbReference type="NCBI Taxonomy" id="2951"/>
    <lineage>
        <taxon>Eukaryota</taxon>
        <taxon>Sar</taxon>
        <taxon>Alveolata</taxon>
        <taxon>Dinophyceae</taxon>
        <taxon>Suessiales</taxon>
        <taxon>Symbiodiniaceae</taxon>
        <taxon>Symbiodinium</taxon>
    </lineage>
</organism>
<keyword evidence="3" id="KW-1185">Reference proteome</keyword>
<comment type="caution">
    <text evidence="2">The sequence shown here is derived from an EMBL/GenBank/DDBJ whole genome shotgun (WGS) entry which is preliminary data.</text>
</comment>
<reference evidence="2 3" key="1">
    <citation type="submission" date="2016-02" db="EMBL/GenBank/DDBJ databases">
        <title>Genome analysis of coral dinoflagellate symbionts highlights evolutionary adaptations to a symbiotic lifestyle.</title>
        <authorList>
            <person name="Aranda M."/>
            <person name="Li Y."/>
            <person name="Liew Y.J."/>
            <person name="Baumgarten S."/>
            <person name="Simakov O."/>
            <person name="Wilson M."/>
            <person name="Piel J."/>
            <person name="Ashoor H."/>
            <person name="Bougouffa S."/>
            <person name="Bajic V.B."/>
            <person name="Ryu T."/>
            <person name="Ravasi T."/>
            <person name="Bayer T."/>
            <person name="Micklem G."/>
            <person name="Kim H."/>
            <person name="Bhak J."/>
            <person name="Lajeunesse T.C."/>
            <person name="Voolstra C.R."/>
        </authorList>
    </citation>
    <scope>NUCLEOTIDE SEQUENCE [LARGE SCALE GENOMIC DNA]</scope>
    <source>
        <strain evidence="2 3">CCMP2467</strain>
    </source>
</reference>
<dbReference type="OrthoDB" id="416891at2759"/>
<evidence type="ECO:0000256" key="1">
    <source>
        <dbReference type="SAM" id="MobiDB-lite"/>
    </source>
</evidence>
<protein>
    <submittedName>
        <fullName evidence="2">Uncharacterized protein</fullName>
    </submittedName>
</protein>